<evidence type="ECO:0000313" key="6">
    <source>
        <dbReference type="EMBL" id="MBW4547965.1"/>
    </source>
</evidence>
<dbReference type="SMART" id="SM00387">
    <property type="entry name" value="HATPase_c"/>
    <property type="match status" value="1"/>
</dbReference>
<dbReference type="AlphaFoldDB" id="A0A951UC84"/>
<feature type="coiled-coil region" evidence="2">
    <location>
        <begin position="136"/>
        <end position="224"/>
    </location>
</feature>
<keyword evidence="1" id="KW-0808">Transferase</keyword>
<dbReference type="EMBL" id="JAHHIF010000052">
    <property type="protein sequence ID" value="MBW4547965.1"/>
    <property type="molecule type" value="Genomic_DNA"/>
</dbReference>
<evidence type="ECO:0000259" key="5">
    <source>
        <dbReference type="PROSITE" id="PS50113"/>
    </source>
</evidence>
<dbReference type="SMART" id="SM00091">
    <property type="entry name" value="PAS"/>
    <property type="match status" value="2"/>
</dbReference>
<evidence type="ECO:0000256" key="1">
    <source>
        <dbReference type="ARBA" id="ARBA00022777"/>
    </source>
</evidence>
<dbReference type="SUPFAM" id="SSF55785">
    <property type="entry name" value="PYP-like sensor domain (PAS domain)"/>
    <property type="match status" value="2"/>
</dbReference>
<name>A0A951UC84_9CYAN</name>
<organism evidence="6 7">
    <name type="scientific">Symplocastrum torsivum CPER-KK1</name>
    <dbReference type="NCBI Taxonomy" id="450513"/>
    <lineage>
        <taxon>Bacteria</taxon>
        <taxon>Bacillati</taxon>
        <taxon>Cyanobacteriota</taxon>
        <taxon>Cyanophyceae</taxon>
        <taxon>Oscillatoriophycideae</taxon>
        <taxon>Oscillatoriales</taxon>
        <taxon>Microcoleaceae</taxon>
        <taxon>Symplocastrum</taxon>
    </lineage>
</organism>
<dbReference type="PROSITE" id="PS50113">
    <property type="entry name" value="PAC"/>
    <property type="match status" value="1"/>
</dbReference>
<dbReference type="InterPro" id="IPR000700">
    <property type="entry name" value="PAS-assoc_C"/>
</dbReference>
<evidence type="ECO:0000259" key="3">
    <source>
        <dbReference type="PROSITE" id="PS50109"/>
    </source>
</evidence>
<dbReference type="SMART" id="SM00086">
    <property type="entry name" value="PAC"/>
    <property type="match status" value="1"/>
</dbReference>
<feature type="domain" description="PAC" evidence="5">
    <location>
        <begin position="82"/>
        <end position="134"/>
    </location>
</feature>
<dbReference type="InterPro" id="IPR013655">
    <property type="entry name" value="PAS_fold_3"/>
</dbReference>
<dbReference type="InterPro" id="IPR005467">
    <property type="entry name" value="His_kinase_dom"/>
</dbReference>
<evidence type="ECO:0000313" key="7">
    <source>
        <dbReference type="Proteomes" id="UP000753908"/>
    </source>
</evidence>
<protein>
    <submittedName>
        <fullName evidence="6">PAS domain S-box protein</fullName>
    </submittedName>
</protein>
<dbReference type="InterPro" id="IPR003594">
    <property type="entry name" value="HATPase_dom"/>
</dbReference>
<dbReference type="Gene3D" id="3.30.565.10">
    <property type="entry name" value="Histidine kinase-like ATPase, C-terminal domain"/>
    <property type="match status" value="1"/>
</dbReference>
<feature type="domain" description="PAS" evidence="4">
    <location>
        <begin position="8"/>
        <end position="78"/>
    </location>
</feature>
<dbReference type="InterPro" id="IPR036890">
    <property type="entry name" value="HATPase_C_sf"/>
</dbReference>
<feature type="domain" description="Histidine kinase" evidence="3">
    <location>
        <begin position="343"/>
        <end position="537"/>
    </location>
</feature>
<gene>
    <name evidence="6" type="ORF">KME25_26515</name>
</gene>
<dbReference type="InterPro" id="IPR000014">
    <property type="entry name" value="PAS"/>
</dbReference>
<dbReference type="InterPro" id="IPR011495">
    <property type="entry name" value="Sig_transdc_His_kin_sub2_dim/P"/>
</dbReference>
<dbReference type="GO" id="GO:0016301">
    <property type="term" value="F:kinase activity"/>
    <property type="evidence" value="ECO:0007669"/>
    <property type="project" value="UniProtKB-KW"/>
</dbReference>
<dbReference type="Gene3D" id="3.30.450.20">
    <property type="entry name" value="PAS domain"/>
    <property type="match status" value="2"/>
</dbReference>
<evidence type="ECO:0000256" key="2">
    <source>
        <dbReference type="SAM" id="Coils"/>
    </source>
</evidence>
<reference evidence="6" key="2">
    <citation type="journal article" date="2022" name="Microbiol. Resour. Announc.">
        <title>Metagenome Sequencing to Explore Phylogenomics of Terrestrial Cyanobacteria.</title>
        <authorList>
            <person name="Ward R.D."/>
            <person name="Stajich J.E."/>
            <person name="Johansen J.R."/>
            <person name="Huntemann M."/>
            <person name="Clum A."/>
            <person name="Foster B."/>
            <person name="Foster B."/>
            <person name="Roux S."/>
            <person name="Palaniappan K."/>
            <person name="Varghese N."/>
            <person name="Mukherjee S."/>
            <person name="Reddy T.B.K."/>
            <person name="Daum C."/>
            <person name="Copeland A."/>
            <person name="Chen I.A."/>
            <person name="Ivanova N.N."/>
            <person name="Kyrpides N.C."/>
            <person name="Shapiro N."/>
            <person name="Eloe-Fadrosh E.A."/>
            <person name="Pietrasiak N."/>
        </authorList>
    </citation>
    <scope>NUCLEOTIDE SEQUENCE</scope>
    <source>
        <strain evidence="6">CPER-KK1</strain>
    </source>
</reference>
<accession>A0A951UC84</accession>
<dbReference type="PROSITE" id="PS50112">
    <property type="entry name" value="PAS"/>
    <property type="match status" value="1"/>
</dbReference>
<keyword evidence="2" id="KW-0175">Coiled coil</keyword>
<dbReference type="NCBIfam" id="TIGR00229">
    <property type="entry name" value="sensory_box"/>
    <property type="match status" value="1"/>
</dbReference>
<dbReference type="Pfam" id="PF08447">
    <property type="entry name" value="PAS_3"/>
    <property type="match status" value="1"/>
</dbReference>
<dbReference type="Pfam" id="PF02518">
    <property type="entry name" value="HATPase_c"/>
    <property type="match status" value="1"/>
</dbReference>
<dbReference type="PROSITE" id="PS50109">
    <property type="entry name" value="HIS_KIN"/>
    <property type="match status" value="1"/>
</dbReference>
<sequence length="538" mass="61100">MTETLWEIEQQFQTLFKFASTGIALISPLGMLSQTNQSFQELFGYTAEELKNFSFIELTYPDDRGETSKIFQEILVGNRTHCNWEKQYCRKDGRLIWANISATLVCDANDLPRYVLIMIQDTCGHKQAHSSLQDAQARLEKQVLEQTAELTQMNQLLKQEIAERQKVQESLQAQQEFLQTLFNLYPNTIFARGSFAVVTDANTLQSMESELQQAKEQLRAVLDAMPGFVAWINSEGKYLGVNQYMADAFNLSPDIFIGQELGFLKNSPNLAEFMTHFIAESIQTSNQVVEAQINGSTRNYLVAAQKYCQNSLAVIVGIDITKHKEAEAQIQASLQEKEVLLQEVHHRVKNNLQVISSLLDLQSQQIEEQATLEIFRESQNRVKSMALVHEKLYKSQDFAKINFAEYTESLTSYLFKAYQFNRDKITLELTLDEVTLNIDTAIPCGLIVNELVSNSLKHAFPNNQSGTIRISMFADETQQFNLIVEDNGVGFPPDWNLKQSQSLGIQLVHVLTKQIKGKVELNNSLGSRFCVSFPVIKD</sequence>
<dbReference type="Proteomes" id="UP000753908">
    <property type="component" value="Unassembled WGS sequence"/>
</dbReference>
<dbReference type="PANTHER" id="PTHR43065:SF23">
    <property type="entry name" value="SENSOR HISTIDINE KINASE PDTAS"/>
    <property type="match status" value="1"/>
</dbReference>
<comment type="caution">
    <text evidence="6">The sequence shown here is derived from an EMBL/GenBank/DDBJ whole genome shotgun (WGS) entry which is preliminary data.</text>
</comment>
<dbReference type="InterPro" id="IPR035965">
    <property type="entry name" value="PAS-like_dom_sf"/>
</dbReference>
<dbReference type="SUPFAM" id="SSF55874">
    <property type="entry name" value="ATPase domain of HSP90 chaperone/DNA topoisomerase II/histidine kinase"/>
    <property type="match status" value="1"/>
</dbReference>
<dbReference type="PANTHER" id="PTHR43065">
    <property type="entry name" value="SENSOR HISTIDINE KINASE"/>
    <property type="match status" value="1"/>
</dbReference>
<dbReference type="Pfam" id="PF07568">
    <property type="entry name" value="HisKA_2"/>
    <property type="match status" value="1"/>
</dbReference>
<reference evidence="6" key="1">
    <citation type="submission" date="2021-05" db="EMBL/GenBank/DDBJ databases">
        <authorList>
            <person name="Pietrasiak N."/>
            <person name="Ward R."/>
            <person name="Stajich J.E."/>
            <person name="Kurbessoian T."/>
        </authorList>
    </citation>
    <scope>NUCLEOTIDE SEQUENCE</scope>
    <source>
        <strain evidence="6">CPER-KK1</strain>
    </source>
</reference>
<proteinExistence type="predicted"/>
<dbReference type="CDD" id="cd00130">
    <property type="entry name" value="PAS"/>
    <property type="match status" value="1"/>
</dbReference>
<keyword evidence="1" id="KW-0418">Kinase</keyword>
<evidence type="ECO:0000259" key="4">
    <source>
        <dbReference type="PROSITE" id="PS50112"/>
    </source>
</evidence>
<dbReference type="InterPro" id="IPR001610">
    <property type="entry name" value="PAC"/>
</dbReference>